<feature type="non-terminal residue" evidence="1">
    <location>
        <position position="251"/>
    </location>
</feature>
<accession>A0A8J9Y9K8</accession>
<dbReference type="AlphaFoldDB" id="A0A8J9Y9K8"/>
<sequence length="251" mass="29272">MNVLRHDISPLEQGEAFFLLVREKKRLKHDKFLQSLSLYFSEPGGLAEMHKYFLDDLLKIEPKSIVARPLCILSSDMWLLSRLSELDVQGDDKTKNKLKIQVAAAFRANAHKTNPPIKIDELNWQCLGAKAVANKVFVYRARDRQMYLKKLLDWRRTARISIRLAYGTDHDVDTFLQACSIRPVAALKVALSTYLTEKDVDLRIWTAVKLIMLNTDFFKKEYLLKNINNLVYVSQSIQIDSYRYIHRQIRL</sequence>
<proteinExistence type="predicted"/>
<reference evidence="1" key="1">
    <citation type="submission" date="2021-12" db="EMBL/GenBank/DDBJ databases">
        <authorList>
            <person name="Martin H S."/>
        </authorList>
    </citation>
    <scope>NUCLEOTIDE SEQUENCE</scope>
</reference>
<dbReference type="Proteomes" id="UP000838878">
    <property type="component" value="Chromosome 13"/>
</dbReference>
<dbReference type="EMBL" id="OV170233">
    <property type="protein sequence ID" value="CAH0718350.1"/>
    <property type="molecule type" value="Genomic_DNA"/>
</dbReference>
<name>A0A8J9Y9K8_9NEOP</name>
<evidence type="ECO:0000313" key="1">
    <source>
        <dbReference type="EMBL" id="CAH0718350.1"/>
    </source>
</evidence>
<organism evidence="1 2">
    <name type="scientific">Brenthis ino</name>
    <name type="common">lesser marbled fritillary</name>
    <dbReference type="NCBI Taxonomy" id="405034"/>
    <lineage>
        <taxon>Eukaryota</taxon>
        <taxon>Metazoa</taxon>
        <taxon>Ecdysozoa</taxon>
        <taxon>Arthropoda</taxon>
        <taxon>Hexapoda</taxon>
        <taxon>Insecta</taxon>
        <taxon>Pterygota</taxon>
        <taxon>Neoptera</taxon>
        <taxon>Endopterygota</taxon>
        <taxon>Lepidoptera</taxon>
        <taxon>Glossata</taxon>
        <taxon>Ditrysia</taxon>
        <taxon>Papilionoidea</taxon>
        <taxon>Nymphalidae</taxon>
        <taxon>Heliconiinae</taxon>
        <taxon>Argynnini</taxon>
        <taxon>Brenthis</taxon>
    </lineage>
</organism>
<keyword evidence="2" id="KW-1185">Reference proteome</keyword>
<dbReference type="OrthoDB" id="7476497at2759"/>
<gene>
    <name evidence="1" type="ORF">BINO364_LOCUS4853</name>
</gene>
<protein>
    <submittedName>
        <fullName evidence="1">Uncharacterized protein</fullName>
    </submittedName>
</protein>
<evidence type="ECO:0000313" key="2">
    <source>
        <dbReference type="Proteomes" id="UP000838878"/>
    </source>
</evidence>